<dbReference type="EMBL" id="CP009397">
    <property type="protein sequence ID" value="AIN99683.1"/>
    <property type="molecule type" value="Genomic_DNA"/>
</dbReference>
<evidence type="ECO:0000256" key="1">
    <source>
        <dbReference type="SAM" id="MobiDB-lite"/>
    </source>
</evidence>
<dbReference type="VEuPathDB" id="TriTrypDB:LPMP_280490"/>
<keyword evidence="2" id="KW-0472">Membrane</keyword>
<dbReference type="KEGG" id="lpan:LPMP_280490"/>
<dbReference type="eggNOG" id="ENOG502SPTY">
    <property type="taxonomic scope" value="Eukaryota"/>
</dbReference>
<feature type="compositionally biased region" description="Low complexity" evidence="1">
    <location>
        <begin position="161"/>
        <end position="190"/>
    </location>
</feature>
<evidence type="ECO:0000313" key="3">
    <source>
        <dbReference type="EMBL" id="AIN99683.1"/>
    </source>
</evidence>
<keyword evidence="4" id="KW-1185">Reference proteome</keyword>
<evidence type="ECO:0000313" key="4">
    <source>
        <dbReference type="Proteomes" id="UP000063063"/>
    </source>
</evidence>
<organism evidence="3 4">
    <name type="scientific">Leishmania panamensis</name>
    <dbReference type="NCBI Taxonomy" id="5679"/>
    <lineage>
        <taxon>Eukaryota</taxon>
        <taxon>Discoba</taxon>
        <taxon>Euglenozoa</taxon>
        <taxon>Kinetoplastea</taxon>
        <taxon>Metakinetoplastina</taxon>
        <taxon>Trypanosomatida</taxon>
        <taxon>Trypanosomatidae</taxon>
        <taxon>Leishmaniinae</taxon>
        <taxon>Leishmania</taxon>
        <taxon>Leishmania guyanensis species complex</taxon>
    </lineage>
</organism>
<evidence type="ECO:0000256" key="2">
    <source>
        <dbReference type="SAM" id="Phobius"/>
    </source>
</evidence>
<dbReference type="RefSeq" id="XP_010700390.1">
    <property type="nucleotide sequence ID" value="XM_010702088.1"/>
</dbReference>
<reference evidence="3 4" key="1">
    <citation type="journal article" date="2015" name="Sci. Rep.">
        <title>The genome of Leishmania panamensis: insights into genomics of the L. (Viannia) subgenus.</title>
        <authorList>
            <person name="Llanes A."/>
            <person name="Restrepo C.M."/>
            <person name="Vecchio G.D."/>
            <person name="Anguizola F.J."/>
            <person name="Lleonart R."/>
        </authorList>
    </citation>
    <scope>NUCLEOTIDE SEQUENCE [LARGE SCALE GENOMIC DNA]</scope>
    <source>
        <strain evidence="3 4">MHOM/PA/94/PSC-1</strain>
    </source>
</reference>
<accession>A0A088RUL8</accession>
<dbReference type="GeneID" id="22576494"/>
<protein>
    <recommendedName>
        <fullName evidence="5">Transmembrane protein</fullName>
    </recommendedName>
</protein>
<proteinExistence type="predicted"/>
<evidence type="ECO:0008006" key="5">
    <source>
        <dbReference type="Google" id="ProtNLM"/>
    </source>
</evidence>
<gene>
    <name evidence="3" type="ORF">LPMP_280490</name>
</gene>
<dbReference type="AlphaFoldDB" id="A0A088RUL8"/>
<dbReference type="VEuPathDB" id="TriTrypDB:LPAL13_280010300"/>
<dbReference type="Proteomes" id="UP000063063">
    <property type="component" value="Chromosome 28"/>
</dbReference>
<keyword evidence="2" id="KW-0812">Transmembrane</keyword>
<dbReference type="OrthoDB" id="265749at2759"/>
<sequence>MCKPIVNTPPPLRQPTPSFKPQIVYSKNMSEAIGVVLNTTIDAVNATLQNTSSQLVSAATKMKPTEASSSIVGVMGDSLNIPQTTTAAPLTDNLKAMTTTSLSEEISQLSLVHLFAWILLFAAITLMTVVLLNCCLHSQKDSAYSAAKGDDAEEMHGKAAVLPSVPTPSTHPVGPSSGTSSSSRLLASRGNLARQQFLESRKTGSAAKCYGGTDSTSAAA</sequence>
<feature type="region of interest" description="Disordered" evidence="1">
    <location>
        <begin position="155"/>
        <end position="220"/>
    </location>
</feature>
<feature type="transmembrane region" description="Helical" evidence="2">
    <location>
        <begin position="111"/>
        <end position="132"/>
    </location>
</feature>
<keyword evidence="2" id="KW-1133">Transmembrane helix</keyword>
<name>A0A088RUL8_LEIPA</name>